<dbReference type="NCBIfam" id="NF005686">
    <property type="entry name" value="PRK07486.1"/>
    <property type="match status" value="1"/>
</dbReference>
<keyword evidence="2" id="KW-0378">Hydrolase</keyword>
<keyword evidence="3" id="KW-1185">Reference proteome</keyword>
<dbReference type="SUPFAM" id="SSF75304">
    <property type="entry name" value="Amidase signature (AS) enzymes"/>
    <property type="match status" value="1"/>
</dbReference>
<dbReference type="GO" id="GO:0004040">
    <property type="term" value="F:amidase activity"/>
    <property type="evidence" value="ECO:0007669"/>
    <property type="project" value="UniProtKB-EC"/>
</dbReference>
<dbReference type="PANTHER" id="PTHR11895">
    <property type="entry name" value="TRANSAMIDASE"/>
    <property type="match status" value="1"/>
</dbReference>
<dbReference type="Gene3D" id="3.90.1300.10">
    <property type="entry name" value="Amidase signature (AS) domain"/>
    <property type="match status" value="1"/>
</dbReference>
<dbReference type="Proteomes" id="UP001198571">
    <property type="component" value="Unassembled WGS sequence"/>
</dbReference>
<reference evidence="2 3" key="1">
    <citation type="submission" date="2020-07" db="EMBL/GenBank/DDBJ databases">
        <title>Pseudogemmobacter sp. nov., isolated from poultry manure in Taiwan.</title>
        <authorList>
            <person name="Lin S.-Y."/>
            <person name="Tang Y.-S."/>
            <person name="Young C.-C."/>
        </authorList>
    </citation>
    <scope>NUCLEOTIDE SEQUENCE [LARGE SCALE GENOMIC DNA]</scope>
    <source>
        <strain evidence="2 3">CC-YST710</strain>
    </source>
</reference>
<accession>A0ABS8CJW4</accession>
<dbReference type="InterPro" id="IPR023631">
    <property type="entry name" value="Amidase_dom"/>
</dbReference>
<dbReference type="EC" id="3.5.1.4" evidence="2"/>
<name>A0ABS8CJW4_9RHOB</name>
<feature type="domain" description="Amidase" evidence="1">
    <location>
        <begin position="24"/>
        <end position="452"/>
    </location>
</feature>
<dbReference type="InterPro" id="IPR000120">
    <property type="entry name" value="Amidase"/>
</dbReference>
<dbReference type="RefSeq" id="WP_226934565.1">
    <property type="nucleotide sequence ID" value="NZ_JACDXX010000004.1"/>
</dbReference>
<evidence type="ECO:0000313" key="3">
    <source>
        <dbReference type="Proteomes" id="UP001198571"/>
    </source>
</evidence>
<protein>
    <submittedName>
        <fullName evidence="2">Amidase</fullName>
        <ecNumber evidence="2">3.5.1.4</ecNumber>
    </submittedName>
</protein>
<sequence length="472" mass="50755">MDLTAESALSLSRRIAAKELKPSEVTAAFLDRIGRVNGEVNAIVSLREPDQIMEEARALDDQPASGPLHGLPLAVKDLLQTRGLRTTFGSPLYKDHIPAADDFVVARMRAAGALIIGKTNSPEWGHGSHTFNPVFGATRNPYDPGRSAGGSSGGAAAALAARMVPLADGSDMMGSLRNPAAFCNVYGLRPSWGLVPTDVGEEVFVNTMATEGPMARSPADLALLLQVMAGPNPGTPFGLTPADYQGAVAAARPDLKGRRFAWAGDLAGHLAMEPGILDLCEAGLKQLGALGAEIVPVTLPVAPDRIWQAWITLRSWLNYGGKGAEMRNPARWQQLKPETRWEIESGAKITGEEIFAASRLRSLWYARAHEMLAEFDGIILPSAQVWPFPVEMRHPTEIAGRQMDSYHRWMEVVVPFSLIGLPALNLPLGFGANGLPMGMQIATRHGNDADLLAMGEAWHQATLWPQKSPPPL</sequence>
<dbReference type="EMBL" id="JACDXX010000004">
    <property type="protein sequence ID" value="MCB5409664.1"/>
    <property type="molecule type" value="Genomic_DNA"/>
</dbReference>
<dbReference type="InterPro" id="IPR036928">
    <property type="entry name" value="AS_sf"/>
</dbReference>
<organism evidence="2 3">
    <name type="scientific">Pseudogemmobacter faecipullorum</name>
    <dbReference type="NCBI Taxonomy" id="2755041"/>
    <lineage>
        <taxon>Bacteria</taxon>
        <taxon>Pseudomonadati</taxon>
        <taxon>Pseudomonadota</taxon>
        <taxon>Alphaproteobacteria</taxon>
        <taxon>Rhodobacterales</taxon>
        <taxon>Paracoccaceae</taxon>
        <taxon>Pseudogemmobacter</taxon>
    </lineage>
</organism>
<dbReference type="Pfam" id="PF01425">
    <property type="entry name" value="Amidase"/>
    <property type="match status" value="1"/>
</dbReference>
<comment type="caution">
    <text evidence="2">The sequence shown here is derived from an EMBL/GenBank/DDBJ whole genome shotgun (WGS) entry which is preliminary data.</text>
</comment>
<evidence type="ECO:0000259" key="1">
    <source>
        <dbReference type="Pfam" id="PF01425"/>
    </source>
</evidence>
<gene>
    <name evidence="2" type="ORF">H0485_06575</name>
</gene>
<proteinExistence type="predicted"/>
<dbReference type="PANTHER" id="PTHR11895:SF76">
    <property type="entry name" value="INDOLEACETAMIDE HYDROLASE"/>
    <property type="match status" value="1"/>
</dbReference>
<evidence type="ECO:0000313" key="2">
    <source>
        <dbReference type="EMBL" id="MCB5409664.1"/>
    </source>
</evidence>